<proteinExistence type="predicted"/>
<dbReference type="OrthoDB" id="9806902at2"/>
<dbReference type="PANTHER" id="PTHR11614">
    <property type="entry name" value="PHOSPHOLIPASE-RELATED"/>
    <property type="match status" value="1"/>
</dbReference>
<sequence length="281" mass="32475">MDTTNYYIAIDKVKLFYRSWIPERPKAIIILIHGAGEHSGRYTHISNYCMSQQMIVISPDLRGFGNSGGSRGHVHTFNEYLDDLHLLIQQVCSIYPDVPIFLFGHSLGGLIVIRYVQEYALQTNGIIVSSPAFKLRVQLPFMVKQILSAVSRFSPGLSVQPTKWKRLADKFQILEPYLPKERALQKDPLITAQYTARWLTELMRNGIQALSEAYRFSFPLFCVYDHKDPIVHPPSIQLFLDSIAIDDKNLLSFNDGFHHPWHAHYRDKAIDHLMVWLHQRI</sequence>
<keyword evidence="3" id="KW-1185">Reference proteome</keyword>
<gene>
    <name evidence="2" type="ORF">JCM21714_980</name>
</gene>
<dbReference type="InterPro" id="IPR051044">
    <property type="entry name" value="MAG_DAG_Lipase"/>
</dbReference>
<protein>
    <submittedName>
        <fullName evidence="2">Lysophospholipase</fullName>
    </submittedName>
</protein>
<comment type="caution">
    <text evidence="2">The sequence shown here is derived from an EMBL/GenBank/DDBJ whole genome shotgun (WGS) entry which is preliminary data.</text>
</comment>
<dbReference type="Pfam" id="PF12146">
    <property type="entry name" value="Hydrolase_4"/>
    <property type="match status" value="1"/>
</dbReference>
<dbReference type="STRING" id="1298598.JCM21714_980"/>
<dbReference type="Proteomes" id="UP000019102">
    <property type="component" value="Unassembled WGS sequence"/>
</dbReference>
<dbReference type="Gene3D" id="3.40.50.1820">
    <property type="entry name" value="alpha/beta hydrolase"/>
    <property type="match status" value="1"/>
</dbReference>
<dbReference type="InterPro" id="IPR029058">
    <property type="entry name" value="AB_hydrolase_fold"/>
</dbReference>
<dbReference type="EMBL" id="BAVS01000002">
    <property type="protein sequence ID" value="GAE92004.1"/>
    <property type="molecule type" value="Genomic_DNA"/>
</dbReference>
<dbReference type="RefSeq" id="WP_052000363.1">
    <property type="nucleotide sequence ID" value="NZ_BAVS01000002.1"/>
</dbReference>
<dbReference type="AlphaFoldDB" id="W4VGX4"/>
<evidence type="ECO:0000313" key="2">
    <source>
        <dbReference type="EMBL" id="GAE92004.1"/>
    </source>
</evidence>
<reference evidence="2 3" key="1">
    <citation type="journal article" date="2014" name="Genome Announc.">
        <title>Draft Genome Sequence of the Boron-Tolerant and Moderately Halotolerant Bacterium Gracilibacillus boraciitolerans JCM 21714T.</title>
        <authorList>
            <person name="Ahmed I."/>
            <person name="Oshima K."/>
            <person name="Suda W."/>
            <person name="Kitamura K."/>
            <person name="Iida T."/>
            <person name="Ohmori Y."/>
            <person name="Fujiwara T."/>
            <person name="Hattori M."/>
            <person name="Ohkuma M."/>
        </authorList>
    </citation>
    <scope>NUCLEOTIDE SEQUENCE [LARGE SCALE GENOMIC DNA]</scope>
    <source>
        <strain evidence="2 3">JCM 21714</strain>
    </source>
</reference>
<dbReference type="SUPFAM" id="SSF53474">
    <property type="entry name" value="alpha/beta-Hydrolases"/>
    <property type="match status" value="1"/>
</dbReference>
<feature type="domain" description="Serine aminopeptidase S33" evidence="1">
    <location>
        <begin position="24"/>
        <end position="260"/>
    </location>
</feature>
<dbReference type="InterPro" id="IPR022742">
    <property type="entry name" value="Hydrolase_4"/>
</dbReference>
<accession>W4VGX4</accession>
<evidence type="ECO:0000313" key="3">
    <source>
        <dbReference type="Proteomes" id="UP000019102"/>
    </source>
</evidence>
<name>W4VGX4_9BACI</name>
<evidence type="ECO:0000259" key="1">
    <source>
        <dbReference type="Pfam" id="PF12146"/>
    </source>
</evidence>
<organism evidence="2 3">
    <name type="scientific">Gracilibacillus boraciitolerans JCM 21714</name>
    <dbReference type="NCBI Taxonomy" id="1298598"/>
    <lineage>
        <taxon>Bacteria</taxon>
        <taxon>Bacillati</taxon>
        <taxon>Bacillota</taxon>
        <taxon>Bacilli</taxon>
        <taxon>Bacillales</taxon>
        <taxon>Bacillaceae</taxon>
        <taxon>Gracilibacillus</taxon>
    </lineage>
</organism>
<dbReference type="eggNOG" id="COG2267">
    <property type="taxonomic scope" value="Bacteria"/>
</dbReference>